<keyword evidence="3" id="KW-1185">Reference proteome</keyword>
<dbReference type="SUPFAM" id="SSF81606">
    <property type="entry name" value="PP2C-like"/>
    <property type="match status" value="1"/>
</dbReference>
<sequence>MQVTYTSVPTPGGINDDFVIAGERFVVVLDGATQLSESGCVHGVPWLVKHLGTQLATALVTEPDTSLTSTLAGAIERVCALHADTCDLSNSSSPSSTVALLRHQGDRVDYLVLCDSPLVIETTDGKVHAYSDDATKHLPGYTQDDLRKTRNQPGGFWVASTKPEAAEHAVIGSFPATDVRRAALMTDGMSRLVERYEWSWSQLMDVAETEGPAVAIRAVREAEHATTPGTFRGKQYDDATIALCREFKP</sequence>
<dbReference type="RefSeq" id="WP_235050725.1">
    <property type="nucleotide sequence ID" value="NZ_JAKFHA010000002.1"/>
</dbReference>
<dbReference type="Proteomes" id="UP001165378">
    <property type="component" value="Unassembled WGS sequence"/>
</dbReference>
<evidence type="ECO:0000313" key="2">
    <source>
        <dbReference type="EMBL" id="MCF2526618.1"/>
    </source>
</evidence>
<dbReference type="Pfam" id="PF13672">
    <property type="entry name" value="PP2C_2"/>
    <property type="match status" value="1"/>
</dbReference>
<organism evidence="2 3">
    <name type="scientific">Yinghuangia soli</name>
    <dbReference type="NCBI Taxonomy" id="2908204"/>
    <lineage>
        <taxon>Bacteria</taxon>
        <taxon>Bacillati</taxon>
        <taxon>Actinomycetota</taxon>
        <taxon>Actinomycetes</taxon>
        <taxon>Kitasatosporales</taxon>
        <taxon>Streptomycetaceae</taxon>
        <taxon>Yinghuangia</taxon>
    </lineage>
</organism>
<dbReference type="InterPro" id="IPR001932">
    <property type="entry name" value="PPM-type_phosphatase-like_dom"/>
</dbReference>
<dbReference type="Gene3D" id="3.60.40.10">
    <property type="entry name" value="PPM-type phosphatase domain"/>
    <property type="match status" value="1"/>
</dbReference>
<name>A0AA41TX96_9ACTN</name>
<comment type="caution">
    <text evidence="2">The sequence shown here is derived from an EMBL/GenBank/DDBJ whole genome shotgun (WGS) entry which is preliminary data.</text>
</comment>
<feature type="domain" description="PPM-type phosphatase" evidence="1">
    <location>
        <begin position="23"/>
        <end position="211"/>
    </location>
</feature>
<accession>A0AA41TX96</accession>
<proteinExistence type="predicted"/>
<dbReference type="InterPro" id="IPR036457">
    <property type="entry name" value="PPM-type-like_dom_sf"/>
</dbReference>
<dbReference type="EMBL" id="JAKFHA010000002">
    <property type="protein sequence ID" value="MCF2526618.1"/>
    <property type="molecule type" value="Genomic_DNA"/>
</dbReference>
<evidence type="ECO:0000313" key="3">
    <source>
        <dbReference type="Proteomes" id="UP001165378"/>
    </source>
</evidence>
<protein>
    <submittedName>
        <fullName evidence="2">Protein phosphatase 2C domain-containing protein</fullName>
    </submittedName>
</protein>
<gene>
    <name evidence="2" type="ORF">LZ495_05190</name>
</gene>
<dbReference type="AlphaFoldDB" id="A0AA41TX96"/>
<reference evidence="2" key="1">
    <citation type="submission" date="2022-01" db="EMBL/GenBank/DDBJ databases">
        <title>Genome-Based Taxonomic Classification of the Phylum Actinobacteria.</title>
        <authorList>
            <person name="Gao Y."/>
        </authorList>
    </citation>
    <scope>NUCLEOTIDE SEQUENCE</scope>
    <source>
        <strain evidence="2">KLBMP 8922</strain>
    </source>
</reference>
<evidence type="ECO:0000259" key="1">
    <source>
        <dbReference type="Pfam" id="PF13672"/>
    </source>
</evidence>